<name>A0A150RC58_SORCE</name>
<evidence type="ECO:0000313" key="3">
    <source>
        <dbReference type="Proteomes" id="UP000075515"/>
    </source>
</evidence>
<dbReference type="InterPro" id="IPR005303">
    <property type="entry name" value="MOCOS_middle"/>
</dbReference>
<dbReference type="AlphaFoldDB" id="A0A150RC58"/>
<evidence type="ECO:0000259" key="1">
    <source>
        <dbReference type="PROSITE" id="PS51340"/>
    </source>
</evidence>
<sequence length="275" mass="29702">MRLSAIHIYPVKGCRGLALDAAAVDELGLVGDRRFMIIDPEGKPLTQRPLPRMALIETQLSEGELTLGAAGRSPISVPRASQAAQGARLLTVEVWSSTGLLAEDCGDEVAAWLSDFLDHPARLVRAGEAFRRPVLKDSVARPEDVVSFADEFPLLVISEASLADLNAHLEDRGAAALPMDRFRPSLVVSGCAAFDEDRWGRVRIGELALRAGGPCGRCVVTTTDQLTAERGPEPLRTLATYRRDPQKPGEVNFGQNYIHETKSGALRVGDEVTVV</sequence>
<dbReference type="Pfam" id="PF03473">
    <property type="entry name" value="MOSC"/>
    <property type="match status" value="1"/>
</dbReference>
<protein>
    <submittedName>
        <fullName evidence="2">Molybdenum cofactor biosysynthesis protein</fullName>
    </submittedName>
</protein>
<evidence type="ECO:0000313" key="2">
    <source>
        <dbReference type="EMBL" id="KYF77815.1"/>
    </source>
</evidence>
<dbReference type="PANTHER" id="PTHR14237:SF19">
    <property type="entry name" value="MITOCHONDRIAL AMIDOXIME REDUCING COMPONENT 1"/>
    <property type="match status" value="1"/>
</dbReference>
<dbReference type="PROSITE" id="PS51340">
    <property type="entry name" value="MOSC"/>
    <property type="match status" value="1"/>
</dbReference>
<dbReference type="SUPFAM" id="SSF141673">
    <property type="entry name" value="MOSC N-terminal domain-like"/>
    <property type="match status" value="1"/>
</dbReference>
<dbReference type="GO" id="GO:0030170">
    <property type="term" value="F:pyridoxal phosphate binding"/>
    <property type="evidence" value="ECO:0007669"/>
    <property type="project" value="InterPro"/>
</dbReference>
<reference evidence="2 3" key="1">
    <citation type="submission" date="2014-02" db="EMBL/GenBank/DDBJ databases">
        <title>The small core and large imbalanced accessory genome model reveals a collaborative survival strategy of Sorangium cellulosum strains in nature.</title>
        <authorList>
            <person name="Han K."/>
            <person name="Peng R."/>
            <person name="Blom J."/>
            <person name="Li Y.-Z."/>
        </authorList>
    </citation>
    <scope>NUCLEOTIDE SEQUENCE [LARGE SCALE GENOMIC DNA]</scope>
    <source>
        <strain evidence="2 3">So0149</strain>
    </source>
</reference>
<dbReference type="PANTHER" id="PTHR14237">
    <property type="entry name" value="MOLYBDOPTERIN COFACTOR SULFURASE MOSC"/>
    <property type="match status" value="1"/>
</dbReference>
<gene>
    <name evidence="2" type="ORF">BE18_14565</name>
</gene>
<dbReference type="GO" id="GO:0030151">
    <property type="term" value="F:molybdenum ion binding"/>
    <property type="evidence" value="ECO:0007669"/>
    <property type="project" value="InterPro"/>
</dbReference>
<feature type="domain" description="MOSC" evidence="1">
    <location>
        <begin position="124"/>
        <end position="275"/>
    </location>
</feature>
<dbReference type="SUPFAM" id="SSF50800">
    <property type="entry name" value="PK beta-barrel domain-like"/>
    <property type="match status" value="1"/>
</dbReference>
<dbReference type="Pfam" id="PF03476">
    <property type="entry name" value="MOSC_N"/>
    <property type="match status" value="1"/>
</dbReference>
<dbReference type="InterPro" id="IPR011037">
    <property type="entry name" value="Pyrv_Knase-like_insert_dom_sf"/>
</dbReference>
<dbReference type="EMBL" id="JEMC01003871">
    <property type="protein sequence ID" value="KYF77815.1"/>
    <property type="molecule type" value="Genomic_DNA"/>
</dbReference>
<accession>A0A150RC58</accession>
<dbReference type="InterPro" id="IPR005302">
    <property type="entry name" value="MoCF_Sase_C"/>
</dbReference>
<dbReference type="GO" id="GO:0003824">
    <property type="term" value="F:catalytic activity"/>
    <property type="evidence" value="ECO:0007669"/>
    <property type="project" value="InterPro"/>
</dbReference>
<dbReference type="Proteomes" id="UP000075515">
    <property type="component" value="Unassembled WGS sequence"/>
</dbReference>
<comment type="caution">
    <text evidence="2">The sequence shown here is derived from an EMBL/GenBank/DDBJ whole genome shotgun (WGS) entry which is preliminary data.</text>
</comment>
<proteinExistence type="predicted"/>
<organism evidence="2 3">
    <name type="scientific">Sorangium cellulosum</name>
    <name type="common">Polyangium cellulosum</name>
    <dbReference type="NCBI Taxonomy" id="56"/>
    <lineage>
        <taxon>Bacteria</taxon>
        <taxon>Pseudomonadati</taxon>
        <taxon>Myxococcota</taxon>
        <taxon>Polyangia</taxon>
        <taxon>Polyangiales</taxon>
        <taxon>Polyangiaceae</taxon>
        <taxon>Sorangium</taxon>
    </lineage>
</organism>